<proteinExistence type="predicted"/>
<comment type="caution">
    <text evidence="1">The sequence shown here is derived from an EMBL/GenBank/DDBJ whole genome shotgun (WGS) entry which is preliminary data.</text>
</comment>
<name>A0A2P6R5J5_ROSCH</name>
<gene>
    <name evidence="1" type="ORF">RchiOBHm_Chr3g0449741</name>
</gene>
<evidence type="ECO:0000313" key="2">
    <source>
        <dbReference type="Proteomes" id="UP000238479"/>
    </source>
</evidence>
<organism evidence="1 2">
    <name type="scientific">Rosa chinensis</name>
    <name type="common">China rose</name>
    <dbReference type="NCBI Taxonomy" id="74649"/>
    <lineage>
        <taxon>Eukaryota</taxon>
        <taxon>Viridiplantae</taxon>
        <taxon>Streptophyta</taxon>
        <taxon>Embryophyta</taxon>
        <taxon>Tracheophyta</taxon>
        <taxon>Spermatophyta</taxon>
        <taxon>Magnoliopsida</taxon>
        <taxon>eudicotyledons</taxon>
        <taxon>Gunneridae</taxon>
        <taxon>Pentapetalae</taxon>
        <taxon>rosids</taxon>
        <taxon>fabids</taxon>
        <taxon>Rosales</taxon>
        <taxon>Rosaceae</taxon>
        <taxon>Rosoideae</taxon>
        <taxon>Rosoideae incertae sedis</taxon>
        <taxon>Rosa</taxon>
    </lineage>
</organism>
<dbReference type="AlphaFoldDB" id="A0A2P6R5J5"/>
<reference evidence="1 2" key="1">
    <citation type="journal article" date="2018" name="Nat. Genet.">
        <title>The Rosa genome provides new insights in the design of modern roses.</title>
        <authorList>
            <person name="Bendahmane M."/>
        </authorList>
    </citation>
    <scope>NUCLEOTIDE SEQUENCE [LARGE SCALE GENOMIC DNA]</scope>
    <source>
        <strain evidence="2">cv. Old Blush</strain>
    </source>
</reference>
<dbReference type="EMBL" id="PDCK01000041">
    <property type="protein sequence ID" value="PRQ41710.1"/>
    <property type="molecule type" value="Genomic_DNA"/>
</dbReference>
<accession>A0A2P6R5J5</accession>
<dbReference type="Gramene" id="PRQ41710">
    <property type="protein sequence ID" value="PRQ41710"/>
    <property type="gene ID" value="RchiOBHm_Chr3g0449741"/>
</dbReference>
<sequence length="64" mass="6570">MVTEILAEGVPVSPLLVLISARRSNESSSTVLVGADETKSMAGVGVDVEVGEKGLLLLLLGFNS</sequence>
<evidence type="ECO:0000313" key="1">
    <source>
        <dbReference type="EMBL" id="PRQ41710.1"/>
    </source>
</evidence>
<protein>
    <submittedName>
        <fullName evidence="1">Uncharacterized protein</fullName>
    </submittedName>
</protein>
<keyword evidence="2" id="KW-1185">Reference proteome</keyword>
<dbReference type="Proteomes" id="UP000238479">
    <property type="component" value="Chromosome 3"/>
</dbReference>